<evidence type="ECO:0000313" key="2">
    <source>
        <dbReference type="Proteomes" id="UP000198881"/>
    </source>
</evidence>
<gene>
    <name evidence="1" type="ORF">SAMN04487966_10855</name>
</gene>
<dbReference type="RefSeq" id="WP_091698006.1">
    <property type="nucleotide sequence ID" value="NZ_CAMIGK010000164.1"/>
</dbReference>
<keyword evidence="2" id="KW-1185">Reference proteome</keyword>
<dbReference type="SUPFAM" id="SSF55961">
    <property type="entry name" value="Bet v1-like"/>
    <property type="match status" value="1"/>
</dbReference>
<dbReference type="OrthoDB" id="3266819at2"/>
<proteinExistence type="predicted"/>
<reference evidence="1 2" key="1">
    <citation type="submission" date="2016-10" db="EMBL/GenBank/DDBJ databases">
        <authorList>
            <person name="de Groot N.N."/>
        </authorList>
    </citation>
    <scope>NUCLEOTIDE SEQUENCE [LARGE SCALE GENOMIC DNA]</scope>
    <source>
        <strain evidence="1 2">CGMCC 1.7054</strain>
    </source>
</reference>
<evidence type="ECO:0008006" key="3">
    <source>
        <dbReference type="Google" id="ProtNLM"/>
    </source>
</evidence>
<dbReference type="Proteomes" id="UP000198881">
    <property type="component" value="Unassembled WGS sequence"/>
</dbReference>
<sequence>MAFHETTTIAHPAADVSAALLDELFHRHITEQMGGEVAAFEKQGTDDGPVTITMVRTVPANRLPDMARKFVGDKLRVEQVEVWSAPAEDGSRTAQITLTVPTAKVSSEVQQTVEAQGEGTQITVEGSVNCRIPLVGGKLAQAAEPMVNKVLGKQAQGLSAWLSR</sequence>
<protein>
    <recommendedName>
        <fullName evidence="3">DUF2505 domain-containing protein</fullName>
    </recommendedName>
</protein>
<dbReference type="InterPro" id="IPR019639">
    <property type="entry name" value="DUF2505"/>
</dbReference>
<dbReference type="STRING" id="574650.SAMN04487966_10855"/>
<accession>A0A1I7MP58</accession>
<evidence type="ECO:0000313" key="1">
    <source>
        <dbReference type="EMBL" id="SFV23717.1"/>
    </source>
</evidence>
<dbReference type="AlphaFoldDB" id="A0A1I7MP58"/>
<organism evidence="1 2">
    <name type="scientific">Micrococcus terreus</name>
    <dbReference type="NCBI Taxonomy" id="574650"/>
    <lineage>
        <taxon>Bacteria</taxon>
        <taxon>Bacillati</taxon>
        <taxon>Actinomycetota</taxon>
        <taxon>Actinomycetes</taxon>
        <taxon>Micrococcales</taxon>
        <taxon>Micrococcaceae</taxon>
        <taxon>Micrococcus</taxon>
    </lineage>
</organism>
<dbReference type="EMBL" id="FPCG01000008">
    <property type="protein sequence ID" value="SFV23717.1"/>
    <property type="molecule type" value="Genomic_DNA"/>
</dbReference>
<dbReference type="Pfam" id="PF10698">
    <property type="entry name" value="DUF2505"/>
    <property type="match status" value="1"/>
</dbReference>
<name>A0A1I7MP58_9MICC</name>